<dbReference type="EMBL" id="UGVC01000001">
    <property type="protein sequence ID" value="SUD89768.1"/>
    <property type="molecule type" value="Genomic_DNA"/>
</dbReference>
<keyword evidence="1" id="KW-0812">Transmembrane</keyword>
<keyword evidence="1" id="KW-0472">Membrane</keyword>
<feature type="transmembrane region" description="Helical" evidence="1">
    <location>
        <begin position="136"/>
        <end position="158"/>
    </location>
</feature>
<gene>
    <name evidence="2" type="primary">ybhN</name>
    <name evidence="2" type="ORF">NCTC10526_00067</name>
</gene>
<sequence>MSINLLKKFLNPKVVLVRGTLFLLALFIFLLAIKTLYTITHTIKLSDVLAAIDQIPNVDIFLALLVVAFGYLVLTLYDKIALKHMHIDLPFKKVAFTSFTAYAIGHTIGLAILSASGVRFRMYGVNKVKAENIANVVWLVSMAFTFGITTLVALSLTLHPEATVTMMGQLDMQLSELSIDIPNLLHSASVIRGLGISLLAIVVGLLVWSGRQGRHIQIRGWRFDLPPAAMIIKQIIISIIDLASVAFVLYLLLPHDAGIGYFTVFSAFVQSMILAILSHVPGGLGVFELTMMASLPTVDKTYLLAVLLVFRLLYYLLPFFLALVFFFGHEIWLRWLRKP</sequence>
<accession>A0A379LGV6</accession>
<dbReference type="STRING" id="1123034.GCA_000685805_01916"/>
<keyword evidence="1" id="KW-1133">Transmembrane helix</keyword>
<proteinExistence type="predicted"/>
<dbReference type="Proteomes" id="UP000254123">
    <property type="component" value="Unassembled WGS sequence"/>
</dbReference>
<name>A0A379LGV6_9GAMM</name>
<protein>
    <submittedName>
        <fullName evidence="2">Inner membrane protein ybhN</fullName>
    </submittedName>
</protein>
<evidence type="ECO:0000256" key="1">
    <source>
        <dbReference type="SAM" id="Phobius"/>
    </source>
</evidence>
<feature type="transmembrane region" description="Helical" evidence="1">
    <location>
        <begin position="301"/>
        <end position="327"/>
    </location>
</feature>
<keyword evidence="3" id="KW-1185">Reference proteome</keyword>
<organism evidence="2 3">
    <name type="scientific">Psychrobacter phenylpyruvicus</name>
    <dbReference type="NCBI Taxonomy" id="29432"/>
    <lineage>
        <taxon>Bacteria</taxon>
        <taxon>Pseudomonadati</taxon>
        <taxon>Pseudomonadota</taxon>
        <taxon>Gammaproteobacteria</taxon>
        <taxon>Moraxellales</taxon>
        <taxon>Moraxellaceae</taxon>
        <taxon>Psychrobacter</taxon>
    </lineage>
</organism>
<dbReference type="AlphaFoldDB" id="A0A379LGV6"/>
<evidence type="ECO:0000313" key="3">
    <source>
        <dbReference type="Proteomes" id="UP000254123"/>
    </source>
</evidence>
<reference evidence="2 3" key="1">
    <citation type="submission" date="2018-06" db="EMBL/GenBank/DDBJ databases">
        <authorList>
            <consortium name="Pathogen Informatics"/>
            <person name="Doyle S."/>
        </authorList>
    </citation>
    <scope>NUCLEOTIDE SEQUENCE [LARGE SCALE GENOMIC DNA]</scope>
    <source>
        <strain evidence="2 3">NCTC10526</strain>
    </source>
</reference>
<feature type="transmembrane region" description="Helical" evidence="1">
    <location>
        <begin position="15"/>
        <end position="37"/>
    </location>
</feature>
<feature type="transmembrane region" description="Helical" evidence="1">
    <location>
        <begin position="259"/>
        <end position="280"/>
    </location>
</feature>
<feature type="transmembrane region" description="Helical" evidence="1">
    <location>
        <begin position="94"/>
        <end position="115"/>
    </location>
</feature>
<feature type="transmembrane region" description="Helical" evidence="1">
    <location>
        <begin position="190"/>
        <end position="210"/>
    </location>
</feature>
<feature type="transmembrane region" description="Helical" evidence="1">
    <location>
        <begin position="231"/>
        <end position="253"/>
    </location>
</feature>
<evidence type="ECO:0000313" key="2">
    <source>
        <dbReference type="EMBL" id="SUD89768.1"/>
    </source>
</evidence>
<feature type="transmembrane region" description="Helical" evidence="1">
    <location>
        <begin position="58"/>
        <end position="74"/>
    </location>
</feature>
<dbReference type="RefSeq" id="WP_028859397.1">
    <property type="nucleotide sequence ID" value="NZ_CAJHAQ010000001.1"/>
</dbReference>